<dbReference type="EMBL" id="CP003346">
    <property type="protein sequence ID" value="AGA76649.1"/>
    <property type="molecule type" value="Genomic_DNA"/>
</dbReference>
<feature type="compositionally biased region" description="Polar residues" evidence="1">
    <location>
        <begin position="136"/>
        <end position="145"/>
    </location>
</feature>
<keyword evidence="2" id="KW-0472">Membrane</keyword>
<name>L0FRU6_ECHVK</name>
<feature type="region of interest" description="Disordered" evidence="1">
    <location>
        <begin position="1"/>
        <end position="25"/>
    </location>
</feature>
<gene>
    <name evidence="3" type="ordered locus">Echvi_0359</name>
</gene>
<evidence type="ECO:0000256" key="2">
    <source>
        <dbReference type="SAM" id="Phobius"/>
    </source>
</evidence>
<organism evidence="3 4">
    <name type="scientific">Echinicola vietnamensis (strain DSM 17526 / LMG 23754 / KMM 6221)</name>
    <dbReference type="NCBI Taxonomy" id="926556"/>
    <lineage>
        <taxon>Bacteria</taxon>
        <taxon>Pseudomonadati</taxon>
        <taxon>Bacteroidota</taxon>
        <taxon>Cytophagia</taxon>
        <taxon>Cytophagales</taxon>
        <taxon>Cyclobacteriaceae</taxon>
        <taxon>Echinicola</taxon>
    </lineage>
</organism>
<dbReference type="STRING" id="926556.Echvi_0359"/>
<evidence type="ECO:0000313" key="4">
    <source>
        <dbReference type="Proteomes" id="UP000010796"/>
    </source>
</evidence>
<dbReference type="Proteomes" id="UP000010796">
    <property type="component" value="Chromosome"/>
</dbReference>
<dbReference type="KEGG" id="evi:Echvi_0359"/>
<dbReference type="RefSeq" id="WP_015264216.1">
    <property type="nucleotide sequence ID" value="NC_019904.1"/>
</dbReference>
<dbReference type="HOGENOM" id="CLU_1114140_0_0_10"/>
<keyword evidence="4" id="KW-1185">Reference proteome</keyword>
<keyword evidence="2" id="KW-1133">Transmembrane helix</keyword>
<keyword evidence="2" id="KW-0812">Transmembrane</keyword>
<feature type="region of interest" description="Disordered" evidence="1">
    <location>
        <begin position="75"/>
        <end position="145"/>
    </location>
</feature>
<feature type="compositionally biased region" description="Basic and acidic residues" evidence="1">
    <location>
        <begin position="1"/>
        <end position="22"/>
    </location>
</feature>
<feature type="compositionally biased region" description="Basic and acidic residues" evidence="1">
    <location>
        <begin position="113"/>
        <end position="126"/>
    </location>
</feature>
<reference evidence="4" key="1">
    <citation type="submission" date="2012-02" db="EMBL/GenBank/DDBJ databases">
        <title>The complete genome of Echinicola vietnamensis DSM 17526.</title>
        <authorList>
            <person name="Lucas S."/>
            <person name="Copeland A."/>
            <person name="Lapidus A."/>
            <person name="Glavina del Rio T."/>
            <person name="Dalin E."/>
            <person name="Tice H."/>
            <person name="Bruce D."/>
            <person name="Goodwin L."/>
            <person name="Pitluck S."/>
            <person name="Peters L."/>
            <person name="Ovchinnikova G."/>
            <person name="Teshima H."/>
            <person name="Kyrpides N."/>
            <person name="Mavromatis K."/>
            <person name="Ivanova N."/>
            <person name="Brettin T."/>
            <person name="Detter J.C."/>
            <person name="Han C."/>
            <person name="Larimer F."/>
            <person name="Land M."/>
            <person name="Hauser L."/>
            <person name="Markowitz V."/>
            <person name="Cheng J.-F."/>
            <person name="Hugenholtz P."/>
            <person name="Woyke T."/>
            <person name="Wu D."/>
            <person name="Brambilla E."/>
            <person name="Klenk H.-P."/>
            <person name="Eisen J.A."/>
        </authorList>
    </citation>
    <scope>NUCLEOTIDE SEQUENCE [LARGE SCALE GENOMIC DNA]</scope>
    <source>
        <strain evidence="4">DSM 17526 / LMG 23754 / KMM 6221</strain>
    </source>
</reference>
<proteinExistence type="predicted"/>
<dbReference type="PATRIC" id="fig|926556.3.peg.362"/>
<dbReference type="OrthoDB" id="826165at2"/>
<evidence type="ECO:0000256" key="1">
    <source>
        <dbReference type="SAM" id="MobiDB-lite"/>
    </source>
</evidence>
<feature type="transmembrane region" description="Helical" evidence="2">
    <location>
        <begin position="45"/>
        <end position="64"/>
    </location>
</feature>
<protein>
    <submittedName>
        <fullName evidence="3">Uncharacterized protein</fullName>
    </submittedName>
</protein>
<evidence type="ECO:0000313" key="3">
    <source>
        <dbReference type="EMBL" id="AGA76649.1"/>
    </source>
</evidence>
<accession>L0FRU6</accession>
<dbReference type="AlphaFoldDB" id="L0FRU6"/>
<sequence length="261" mass="28433">MDKQQHPIDELFRKKLGKHQEKPSGLAWERLESQLGPAKSPKKGVWMRVAAMLIAVLGLTYLLWQYLPSEHPQAPAVAENTTPKPVEANKSPKSIAVPKTTEQAPLAEATPPVKEEPKAESKEKTKPAIQQKKPKNTANASEQPAQNVLPAAKATEEDLNHPTTKTTVPPLPQLEVPTPDMGELIAENNAAPAKEEKVSYKVSIKSSGISEKPKKEKLVEEIGDKINTLGGLLGKVDQGYADLQDAKNNLFAALITKNESK</sequence>